<evidence type="ECO:0000313" key="3">
    <source>
        <dbReference type="Proteomes" id="UP001500037"/>
    </source>
</evidence>
<dbReference type="InterPro" id="IPR050194">
    <property type="entry name" value="Glycosyltransferase_grp1"/>
</dbReference>
<feature type="region of interest" description="Disordered" evidence="1">
    <location>
        <begin position="389"/>
        <end position="412"/>
    </location>
</feature>
<accession>A0ABN1VV45</accession>
<dbReference type="Gene3D" id="3.40.50.2000">
    <property type="entry name" value="Glycogen Phosphorylase B"/>
    <property type="match status" value="2"/>
</dbReference>
<dbReference type="Proteomes" id="UP001500037">
    <property type="component" value="Unassembled WGS sequence"/>
</dbReference>
<dbReference type="PANTHER" id="PTHR45947">
    <property type="entry name" value="SULFOQUINOVOSYL TRANSFERASE SQD2"/>
    <property type="match status" value="1"/>
</dbReference>
<organism evidence="2 3">
    <name type="scientific">Kitasatospora nipponensis</name>
    <dbReference type="NCBI Taxonomy" id="258049"/>
    <lineage>
        <taxon>Bacteria</taxon>
        <taxon>Bacillati</taxon>
        <taxon>Actinomycetota</taxon>
        <taxon>Actinomycetes</taxon>
        <taxon>Kitasatosporales</taxon>
        <taxon>Streptomycetaceae</taxon>
        <taxon>Kitasatospora</taxon>
    </lineage>
</organism>
<dbReference type="CDD" id="cd03801">
    <property type="entry name" value="GT4_PimA-like"/>
    <property type="match status" value="1"/>
</dbReference>
<protein>
    <recommendedName>
        <fullName evidence="4">Glycosyltransferase involved in cell wall biosynthesis</fullName>
    </recommendedName>
</protein>
<comment type="caution">
    <text evidence="2">The sequence shown here is derived from an EMBL/GenBank/DDBJ whole genome shotgun (WGS) entry which is preliminary data.</text>
</comment>
<keyword evidence="3" id="KW-1185">Reference proteome</keyword>
<evidence type="ECO:0000313" key="2">
    <source>
        <dbReference type="EMBL" id="GAA1224300.1"/>
    </source>
</evidence>
<name>A0ABN1VV45_9ACTN</name>
<gene>
    <name evidence="2" type="ORF">GCM10009665_13190</name>
</gene>
<dbReference type="SUPFAM" id="SSF53756">
    <property type="entry name" value="UDP-Glycosyltransferase/glycogen phosphorylase"/>
    <property type="match status" value="1"/>
</dbReference>
<evidence type="ECO:0000256" key="1">
    <source>
        <dbReference type="SAM" id="MobiDB-lite"/>
    </source>
</evidence>
<dbReference type="PANTHER" id="PTHR45947:SF3">
    <property type="entry name" value="SULFOQUINOVOSYL TRANSFERASE SQD2"/>
    <property type="match status" value="1"/>
</dbReference>
<sequence length="412" mass="45237">MRILAYCTEWNPHGGGIAAVNRSLVEGLAAAGHEVFVRVGHEVPPAVAGGRIHLIGPRHYDPHRSEQEQLGYGGEDLPRDIDAIIGHSRFSGPEALRARDRWYRDTPYVQVIHMVAGALARVADRPDLEREFEGIERRMVAAADMVAGVGPVLVAEARRLVATNRGCHSPAIHQIVPGVLFDEQRLLPWEGERTCRVLLVGRADAPQKGARHAALMVRLLDKEGIEARLTVRGASPETVEQVKEQLSNTAGREVVVKPFSIDRSEILADMRQADVLVMPSRAEGFGLVGLEAAGAAMPVLLPDTSGVGIFFGDRARFPPEITRHCLVEQGFEDEVDVARWTERLRDILLDIPKARENALALQQCLREANTTWRGAAEALVTAIQAMPDRRAPRPEASTPAATIARYGWPSRR</sequence>
<proteinExistence type="predicted"/>
<evidence type="ECO:0008006" key="4">
    <source>
        <dbReference type="Google" id="ProtNLM"/>
    </source>
</evidence>
<dbReference type="Pfam" id="PF20706">
    <property type="entry name" value="GT4-conflict"/>
    <property type="match status" value="1"/>
</dbReference>
<reference evidence="2 3" key="1">
    <citation type="journal article" date="2019" name="Int. J. Syst. Evol. Microbiol.">
        <title>The Global Catalogue of Microorganisms (GCM) 10K type strain sequencing project: providing services to taxonomists for standard genome sequencing and annotation.</title>
        <authorList>
            <consortium name="The Broad Institute Genomics Platform"/>
            <consortium name="The Broad Institute Genome Sequencing Center for Infectious Disease"/>
            <person name="Wu L."/>
            <person name="Ma J."/>
        </authorList>
    </citation>
    <scope>NUCLEOTIDE SEQUENCE [LARGE SCALE GENOMIC DNA]</scope>
    <source>
        <strain evidence="2 3">JCM 13004</strain>
    </source>
</reference>
<dbReference type="RefSeq" id="WP_344440259.1">
    <property type="nucleotide sequence ID" value="NZ_BAAALF010000013.1"/>
</dbReference>
<dbReference type="EMBL" id="BAAALF010000013">
    <property type="protein sequence ID" value="GAA1224300.1"/>
    <property type="molecule type" value="Genomic_DNA"/>
</dbReference>